<dbReference type="PROSITE" id="PS51005">
    <property type="entry name" value="NAC"/>
    <property type="match status" value="2"/>
</dbReference>
<reference evidence="13" key="1">
    <citation type="journal article" date="2015" name="Proc. Natl. Acad. Sci. U.S.A.">
        <title>Genome sequencing of adzuki bean (Vigna angularis) provides insight into high starch and low fat accumulation and domestication.</title>
        <authorList>
            <person name="Yang K."/>
            <person name="Tian Z."/>
            <person name="Chen C."/>
            <person name="Luo L."/>
            <person name="Zhao B."/>
            <person name="Wang Z."/>
            <person name="Yu L."/>
            <person name="Li Y."/>
            <person name="Sun Y."/>
            <person name="Li W."/>
            <person name="Chen Y."/>
            <person name="Li Y."/>
            <person name="Zhang Y."/>
            <person name="Ai D."/>
            <person name="Zhao J."/>
            <person name="Shang C."/>
            <person name="Ma Y."/>
            <person name="Wu B."/>
            <person name="Wang M."/>
            <person name="Gao L."/>
            <person name="Sun D."/>
            <person name="Zhang P."/>
            <person name="Guo F."/>
            <person name="Wang W."/>
            <person name="Li Y."/>
            <person name="Wang J."/>
            <person name="Varshney R.K."/>
            <person name="Wang J."/>
            <person name="Ling H.Q."/>
            <person name="Wan P."/>
        </authorList>
    </citation>
    <scope>NUCLEOTIDE SEQUENCE</scope>
    <source>
        <strain evidence="13">cv. Jingnong 6</strain>
    </source>
</reference>
<evidence type="ECO:0000256" key="3">
    <source>
        <dbReference type="ARBA" id="ARBA00022692"/>
    </source>
</evidence>
<keyword evidence="5" id="KW-0805">Transcription regulation</keyword>
<evidence type="ECO:0000256" key="7">
    <source>
        <dbReference type="ARBA" id="ARBA00023136"/>
    </source>
</evidence>
<dbReference type="Gramene" id="KOM56973">
    <property type="protein sequence ID" value="KOM56973"/>
    <property type="gene ID" value="LR48_Vigan11g000500"/>
</dbReference>
<protein>
    <recommendedName>
        <fullName evidence="11">NAC domain-containing protein</fullName>
    </recommendedName>
</protein>
<dbReference type="GO" id="GO:0000976">
    <property type="term" value="F:transcription cis-regulatory region binding"/>
    <property type="evidence" value="ECO:0007669"/>
    <property type="project" value="UniProtKB-ARBA"/>
</dbReference>
<dbReference type="InterPro" id="IPR003441">
    <property type="entry name" value="NAC-dom"/>
</dbReference>
<dbReference type="PANTHER" id="PTHR31744">
    <property type="entry name" value="PROTEIN CUP-SHAPED COTYLEDON 2-RELATED"/>
    <property type="match status" value="1"/>
</dbReference>
<dbReference type="AlphaFoldDB" id="A0A0L9VPW5"/>
<evidence type="ECO:0000256" key="6">
    <source>
        <dbReference type="ARBA" id="ARBA00023125"/>
    </source>
</evidence>
<dbReference type="GO" id="GO:0005634">
    <property type="term" value="C:nucleus"/>
    <property type="evidence" value="ECO:0007669"/>
    <property type="project" value="UniProtKB-SubCell"/>
</dbReference>
<keyword evidence="6" id="KW-0238">DNA-binding</keyword>
<dbReference type="GO" id="GO:0016020">
    <property type="term" value="C:membrane"/>
    <property type="evidence" value="ECO:0007669"/>
    <property type="project" value="UniProtKB-SubCell"/>
</dbReference>
<feature type="domain" description="NAC" evidence="11">
    <location>
        <begin position="309"/>
        <end position="459"/>
    </location>
</feature>
<organism evidence="12 13">
    <name type="scientific">Phaseolus angularis</name>
    <name type="common">Azuki bean</name>
    <name type="synonym">Vigna angularis</name>
    <dbReference type="NCBI Taxonomy" id="3914"/>
    <lineage>
        <taxon>Eukaryota</taxon>
        <taxon>Viridiplantae</taxon>
        <taxon>Streptophyta</taxon>
        <taxon>Embryophyta</taxon>
        <taxon>Tracheophyta</taxon>
        <taxon>Spermatophyta</taxon>
        <taxon>Magnoliopsida</taxon>
        <taxon>eudicotyledons</taxon>
        <taxon>Gunneridae</taxon>
        <taxon>Pentapetalae</taxon>
        <taxon>rosids</taxon>
        <taxon>fabids</taxon>
        <taxon>Fabales</taxon>
        <taxon>Fabaceae</taxon>
        <taxon>Papilionoideae</taxon>
        <taxon>50 kb inversion clade</taxon>
        <taxon>NPAAA clade</taxon>
        <taxon>indigoferoid/millettioid clade</taxon>
        <taxon>Phaseoleae</taxon>
        <taxon>Vigna</taxon>
    </lineage>
</organism>
<evidence type="ECO:0000313" key="12">
    <source>
        <dbReference type="EMBL" id="KOM56973.1"/>
    </source>
</evidence>
<evidence type="ECO:0000313" key="13">
    <source>
        <dbReference type="Proteomes" id="UP000053144"/>
    </source>
</evidence>
<dbReference type="GO" id="GO:0006355">
    <property type="term" value="P:regulation of DNA-templated transcription"/>
    <property type="evidence" value="ECO:0007669"/>
    <property type="project" value="InterPro"/>
</dbReference>
<keyword evidence="4" id="KW-1133">Transmembrane helix</keyword>
<gene>
    <name evidence="12" type="ORF">LR48_Vigan11g000500</name>
</gene>
<evidence type="ECO:0000259" key="11">
    <source>
        <dbReference type="PROSITE" id="PS51005"/>
    </source>
</evidence>
<keyword evidence="3" id="KW-0812">Transmembrane</keyword>
<keyword evidence="8" id="KW-0010">Activator</keyword>
<keyword evidence="9" id="KW-0804">Transcription</keyword>
<dbReference type="Gene3D" id="2.170.150.80">
    <property type="entry name" value="NAC domain"/>
    <property type="match status" value="2"/>
</dbReference>
<evidence type="ECO:0000256" key="5">
    <source>
        <dbReference type="ARBA" id="ARBA00023015"/>
    </source>
</evidence>
<evidence type="ECO:0000256" key="10">
    <source>
        <dbReference type="ARBA" id="ARBA00023242"/>
    </source>
</evidence>
<dbReference type="InterPro" id="IPR036093">
    <property type="entry name" value="NAC_dom_sf"/>
</dbReference>
<evidence type="ECO:0000256" key="9">
    <source>
        <dbReference type="ARBA" id="ARBA00023163"/>
    </source>
</evidence>
<evidence type="ECO:0000256" key="4">
    <source>
        <dbReference type="ARBA" id="ARBA00022989"/>
    </source>
</evidence>
<dbReference type="OMA" id="EANWEAM"/>
<accession>A0A0L9VPW5</accession>
<dbReference type="Pfam" id="PF02365">
    <property type="entry name" value="NAM"/>
    <property type="match status" value="2"/>
</dbReference>
<dbReference type="PANTHER" id="PTHR31744:SF216">
    <property type="entry name" value="NAC TRANSCRIPTION FACTOR"/>
    <property type="match status" value="1"/>
</dbReference>
<sequence length="665" mass="75488">MENIVSILDHMPVGFRFRPTDEELVSYYLKHKLLGDDFSVQVIPEIDLCRVEPWDVPAKSVIKSDDPEWFFFSSVDYKYSNSKRVNRTTEHGFWKATGNDRKIRIGGTNNVIGTKKTLVFHEGRVPRGVKTNWVIHEYHALTSHESQRTFVLCRLMKKFERKHEGGIEAPNLPDYGNPIPAEQIPSVVDVSPRVIVDPDFPEDIFLPPEQQSPVGIDLGELFLNPSALDACFGNESSNAQIPFRDTDDEDEFVNSIWVDDEELVINEERRHCFVNRSTQPKSLSRVYNASSGTDAEVVSNLCSPKSMDKIVGVGFRPTEQELVDFYLKHKLLADDSGVDVIPVIDLCQVEPSDVPGMLAKSRIRFGNPDWFFFSPVDFKYANSKRVNRKTEKGFWKATGKDRDIRSWNNNTLIATKKTLVYYTGSVSCGVKSIWVIHEYHAVTFHESKRYFVLCRLMRKSGKTTEGGTDPVVCGEEEPSELNVSDYENQATSKEIPSGGKVTGAEPIFQANSQSETYVSQIPQSSTEEASSFPDYPSNNAYFRNENCFIQFSSKITKEDEFLNRIIADENLDIDEDNIYTFVNNSIRKDTNIMDSSSIYNEYSNNEEYHSSKRFKLSEDVIDDASSNQETKKSMILDNFCGMESSSCDSALEINYIETSSSQSIS</sequence>
<dbReference type="STRING" id="3914.A0A0L9VPW5"/>
<dbReference type="EMBL" id="CM003381">
    <property type="protein sequence ID" value="KOM56973.1"/>
    <property type="molecule type" value="Genomic_DNA"/>
</dbReference>
<evidence type="ECO:0000256" key="2">
    <source>
        <dbReference type="ARBA" id="ARBA00004167"/>
    </source>
</evidence>
<comment type="subcellular location">
    <subcellularLocation>
        <location evidence="2">Membrane</location>
        <topology evidence="2">Single-pass membrane protein</topology>
    </subcellularLocation>
    <subcellularLocation>
        <location evidence="1">Nucleus</location>
    </subcellularLocation>
</comment>
<proteinExistence type="predicted"/>
<keyword evidence="10" id="KW-0539">Nucleus</keyword>
<dbReference type="SUPFAM" id="SSF101941">
    <property type="entry name" value="NAC domain"/>
    <property type="match status" value="2"/>
</dbReference>
<evidence type="ECO:0000256" key="1">
    <source>
        <dbReference type="ARBA" id="ARBA00004123"/>
    </source>
</evidence>
<dbReference type="Proteomes" id="UP000053144">
    <property type="component" value="Chromosome 11"/>
</dbReference>
<evidence type="ECO:0000256" key="8">
    <source>
        <dbReference type="ARBA" id="ARBA00023159"/>
    </source>
</evidence>
<name>A0A0L9VPW5_PHAAN</name>
<keyword evidence="7" id="KW-0472">Membrane</keyword>
<feature type="domain" description="NAC" evidence="11">
    <location>
        <begin position="11"/>
        <end position="158"/>
    </location>
</feature>